<proteinExistence type="inferred from homology"/>
<comment type="subcellular location">
    <subcellularLocation>
        <location evidence="1">Cell membrane</location>
        <topology evidence="1">Multi-pass membrane protein</topology>
    </subcellularLocation>
</comment>
<evidence type="ECO:0000256" key="8">
    <source>
        <dbReference type="SAM" id="Phobius"/>
    </source>
</evidence>
<sequence>MDREQETGKQTASTPAIPNEGMDGSTSSPGGIYRELFKTFFKIGVVTFGGGYAMIPLIEADVVDKNKWVDKEEFLNLIAIAQSCPGVFAVNISTFIGYKLKKTPGAVCTTLGAALPSFLIILLIAMFFHQFQDNKIVAAMFRGIRPAVVALIAVPTFNLAKSAHITLSNCWIPIAGALLIWLLDVNPIYVIIAAGLGGFIYGKFIQPTE</sequence>
<comment type="similarity">
    <text evidence="2">Belongs to the chromate ion transporter (CHR) (TC 2.A.51) family.</text>
</comment>
<feature type="region of interest" description="Disordered" evidence="7">
    <location>
        <begin position="1"/>
        <end position="27"/>
    </location>
</feature>
<evidence type="ECO:0000256" key="7">
    <source>
        <dbReference type="SAM" id="MobiDB-lite"/>
    </source>
</evidence>
<organism evidence="9 10">
    <name type="scientific">Segatella buccae</name>
    <dbReference type="NCBI Taxonomy" id="28126"/>
    <lineage>
        <taxon>Bacteria</taxon>
        <taxon>Pseudomonadati</taxon>
        <taxon>Bacteroidota</taxon>
        <taxon>Bacteroidia</taxon>
        <taxon>Bacteroidales</taxon>
        <taxon>Prevotellaceae</taxon>
        <taxon>Segatella</taxon>
    </lineage>
</organism>
<evidence type="ECO:0000256" key="6">
    <source>
        <dbReference type="ARBA" id="ARBA00023136"/>
    </source>
</evidence>
<dbReference type="Proteomes" id="UP000255283">
    <property type="component" value="Unassembled WGS sequence"/>
</dbReference>
<dbReference type="GO" id="GO:0005886">
    <property type="term" value="C:plasma membrane"/>
    <property type="evidence" value="ECO:0007669"/>
    <property type="project" value="UniProtKB-SubCell"/>
</dbReference>
<dbReference type="PANTHER" id="PTHR43663:SF2">
    <property type="entry name" value="CHROMATE TRANSPORT PROTEIN-RELATED"/>
    <property type="match status" value="1"/>
</dbReference>
<dbReference type="Pfam" id="PF02417">
    <property type="entry name" value="Chromate_transp"/>
    <property type="match status" value="1"/>
</dbReference>
<dbReference type="PANTHER" id="PTHR43663">
    <property type="entry name" value="CHROMATE TRANSPORT PROTEIN-RELATED"/>
    <property type="match status" value="1"/>
</dbReference>
<keyword evidence="5 8" id="KW-1133">Transmembrane helix</keyword>
<keyword evidence="3" id="KW-1003">Cell membrane</keyword>
<name>A0AAQ1ZJ51_9BACT</name>
<dbReference type="GO" id="GO:0015109">
    <property type="term" value="F:chromate transmembrane transporter activity"/>
    <property type="evidence" value="ECO:0007669"/>
    <property type="project" value="InterPro"/>
</dbReference>
<evidence type="ECO:0000256" key="1">
    <source>
        <dbReference type="ARBA" id="ARBA00004651"/>
    </source>
</evidence>
<accession>A0AAQ1ZJ51</accession>
<feature type="transmembrane region" description="Helical" evidence="8">
    <location>
        <begin position="136"/>
        <end position="157"/>
    </location>
</feature>
<evidence type="ECO:0000256" key="4">
    <source>
        <dbReference type="ARBA" id="ARBA00022692"/>
    </source>
</evidence>
<reference evidence="9 10" key="1">
    <citation type="submission" date="2018-06" db="EMBL/GenBank/DDBJ databases">
        <authorList>
            <consortium name="Pathogen Informatics"/>
            <person name="Doyle S."/>
        </authorList>
    </citation>
    <scope>NUCLEOTIDE SEQUENCE [LARGE SCALE GENOMIC DNA]</scope>
    <source>
        <strain evidence="9 10">NCTC13063</strain>
    </source>
</reference>
<evidence type="ECO:0000256" key="5">
    <source>
        <dbReference type="ARBA" id="ARBA00022989"/>
    </source>
</evidence>
<protein>
    <submittedName>
        <fullName evidence="9">Chromate transporter, chromate ion transporter (CHR) family</fullName>
    </submittedName>
</protein>
<evidence type="ECO:0000256" key="2">
    <source>
        <dbReference type="ARBA" id="ARBA00005262"/>
    </source>
</evidence>
<keyword evidence="6 8" id="KW-0472">Membrane</keyword>
<dbReference type="EMBL" id="UGTJ01000001">
    <property type="protein sequence ID" value="SUB79973.1"/>
    <property type="molecule type" value="Genomic_DNA"/>
</dbReference>
<dbReference type="AlphaFoldDB" id="A0AAQ1ZJ51"/>
<evidence type="ECO:0000256" key="3">
    <source>
        <dbReference type="ARBA" id="ARBA00022475"/>
    </source>
</evidence>
<dbReference type="InterPro" id="IPR052518">
    <property type="entry name" value="CHR_Transporter"/>
</dbReference>
<feature type="transmembrane region" description="Helical" evidence="8">
    <location>
        <begin position="78"/>
        <end position="98"/>
    </location>
</feature>
<feature type="transmembrane region" description="Helical" evidence="8">
    <location>
        <begin position="110"/>
        <end position="130"/>
    </location>
</feature>
<dbReference type="InterPro" id="IPR003370">
    <property type="entry name" value="Chromate_transpt"/>
</dbReference>
<keyword evidence="4 8" id="KW-0812">Transmembrane</keyword>
<evidence type="ECO:0000313" key="9">
    <source>
        <dbReference type="EMBL" id="SUB79973.1"/>
    </source>
</evidence>
<feature type="transmembrane region" description="Helical" evidence="8">
    <location>
        <begin position="188"/>
        <end position="205"/>
    </location>
</feature>
<gene>
    <name evidence="9" type="ORF">NCTC13063_01250</name>
</gene>
<evidence type="ECO:0000313" key="10">
    <source>
        <dbReference type="Proteomes" id="UP000255283"/>
    </source>
</evidence>
<comment type="caution">
    <text evidence="9">The sequence shown here is derived from an EMBL/GenBank/DDBJ whole genome shotgun (WGS) entry which is preliminary data.</text>
</comment>